<dbReference type="Proteomes" id="UP000005636">
    <property type="component" value="Chromosome"/>
</dbReference>
<sequence length="73" mass="8567">MDERELIRLSRQHAFRLLLHLKNVIAASKQVAEYIDDIVGIYSCDVLFFDALNEAIRREIERDGKTIYEKARS</sequence>
<proteinExistence type="predicted"/>
<reference evidence="1 2" key="1">
    <citation type="submission" date="2011-11" db="EMBL/GenBank/DDBJ databases">
        <title>Complete genome sequence of thermophilic Geobacillus thermoleovorans CCB_US3_UF5.</title>
        <authorList>
            <person name="Muhd Sakaff M.K.L."/>
            <person name="Abdul Rahman A.Y."/>
            <person name="Saito J.A."/>
            <person name="Hou S."/>
            <person name="Alam M."/>
        </authorList>
    </citation>
    <scope>NUCLEOTIDE SEQUENCE [LARGE SCALE GENOMIC DNA]</scope>
    <source>
        <strain evidence="1 2">CCB_US3_UF5</strain>
    </source>
</reference>
<evidence type="ECO:0000313" key="2">
    <source>
        <dbReference type="Proteomes" id="UP000005636"/>
    </source>
</evidence>
<gene>
    <name evidence="1" type="ORF">GTCCBUS3UF5_26550</name>
</gene>
<name>A0ABM5MJU7_GEOTH</name>
<accession>A0ABM5MJU7</accession>
<keyword evidence="2" id="KW-1185">Reference proteome</keyword>
<dbReference type="EMBL" id="CP003125">
    <property type="protein sequence ID" value="AEV19958.1"/>
    <property type="molecule type" value="Genomic_DNA"/>
</dbReference>
<protein>
    <submittedName>
        <fullName evidence="1">DNA polymerase beta domain protein region</fullName>
    </submittedName>
</protein>
<evidence type="ECO:0000313" key="1">
    <source>
        <dbReference type="EMBL" id="AEV19958.1"/>
    </source>
</evidence>
<organism evidence="1 2">
    <name type="scientific">Geobacillus thermoleovorans CCB_US3_UF5</name>
    <dbReference type="NCBI Taxonomy" id="1111068"/>
    <lineage>
        <taxon>Bacteria</taxon>
        <taxon>Bacillati</taxon>
        <taxon>Bacillota</taxon>
        <taxon>Bacilli</taxon>
        <taxon>Bacillales</taxon>
        <taxon>Anoxybacillaceae</taxon>
        <taxon>Geobacillus</taxon>
        <taxon>Geobacillus thermoleovorans group</taxon>
    </lineage>
</organism>